<feature type="region of interest" description="Disordered" evidence="1">
    <location>
        <begin position="1"/>
        <end position="20"/>
    </location>
</feature>
<proteinExistence type="predicted"/>
<keyword evidence="3" id="KW-1185">Reference proteome</keyword>
<evidence type="ECO:0000313" key="3">
    <source>
        <dbReference type="Proteomes" id="UP001596456"/>
    </source>
</evidence>
<sequence>MSRSRRRNPFCGATTAPSDKPFKAAENRAARRRARIVLRITEDGDAAPCRREYGNPWHAPKDGKHRFGLDRPDLFRK</sequence>
<protein>
    <submittedName>
        <fullName evidence="2">Uncharacterized protein</fullName>
    </submittedName>
</protein>
<name>A0ABW2KWV6_9PROT</name>
<dbReference type="RefSeq" id="WP_377360082.1">
    <property type="nucleotide sequence ID" value="NZ_JBHTCM010000016.1"/>
</dbReference>
<gene>
    <name evidence="2" type="ORF">ACFQPS_15300</name>
</gene>
<dbReference type="Proteomes" id="UP001596456">
    <property type="component" value="Unassembled WGS sequence"/>
</dbReference>
<evidence type="ECO:0000313" key="2">
    <source>
        <dbReference type="EMBL" id="MFC7334533.1"/>
    </source>
</evidence>
<organism evidence="2 3">
    <name type="scientific">Rhodocista pekingensis</name>
    <dbReference type="NCBI Taxonomy" id="201185"/>
    <lineage>
        <taxon>Bacteria</taxon>
        <taxon>Pseudomonadati</taxon>
        <taxon>Pseudomonadota</taxon>
        <taxon>Alphaproteobacteria</taxon>
        <taxon>Rhodospirillales</taxon>
        <taxon>Azospirillaceae</taxon>
        <taxon>Rhodocista</taxon>
    </lineage>
</organism>
<evidence type="ECO:0000256" key="1">
    <source>
        <dbReference type="SAM" id="MobiDB-lite"/>
    </source>
</evidence>
<accession>A0ABW2KWV6</accession>
<dbReference type="EMBL" id="JBHTCM010000016">
    <property type="protein sequence ID" value="MFC7334533.1"/>
    <property type="molecule type" value="Genomic_DNA"/>
</dbReference>
<comment type="caution">
    <text evidence="2">The sequence shown here is derived from an EMBL/GenBank/DDBJ whole genome shotgun (WGS) entry which is preliminary data.</text>
</comment>
<reference evidence="3" key="1">
    <citation type="journal article" date="2019" name="Int. J. Syst. Evol. Microbiol.">
        <title>The Global Catalogue of Microorganisms (GCM) 10K type strain sequencing project: providing services to taxonomists for standard genome sequencing and annotation.</title>
        <authorList>
            <consortium name="The Broad Institute Genomics Platform"/>
            <consortium name="The Broad Institute Genome Sequencing Center for Infectious Disease"/>
            <person name="Wu L."/>
            <person name="Ma J."/>
        </authorList>
    </citation>
    <scope>NUCLEOTIDE SEQUENCE [LARGE SCALE GENOMIC DNA]</scope>
    <source>
        <strain evidence="3">CGMCC 1.16275</strain>
    </source>
</reference>
<feature type="region of interest" description="Disordered" evidence="1">
    <location>
        <begin position="54"/>
        <end position="77"/>
    </location>
</feature>